<sequence>MGSSKMLEELRRSIEIIPRKFTFKIESIEKSIEIKEVNEEMAMYRLRNMYPCGNVKLIGEEFI</sequence>
<accession>A0ABW8SYG2</accession>
<dbReference type="RefSeq" id="WP_406767968.1">
    <property type="nucleotide sequence ID" value="NZ_JBJHZZ010000001.1"/>
</dbReference>
<keyword evidence="2" id="KW-1185">Reference proteome</keyword>
<evidence type="ECO:0000313" key="2">
    <source>
        <dbReference type="Proteomes" id="UP001623591"/>
    </source>
</evidence>
<reference evidence="1 2" key="1">
    <citation type="submission" date="2024-11" db="EMBL/GenBank/DDBJ databases">
        <authorList>
            <person name="Heng Y.C."/>
            <person name="Lim A.C.H."/>
            <person name="Lee J.K.Y."/>
            <person name="Kittelmann S."/>
        </authorList>
    </citation>
    <scope>NUCLEOTIDE SEQUENCE [LARGE SCALE GENOMIC DNA]</scope>
    <source>
        <strain evidence="1 2">WILCCON 0185</strain>
    </source>
</reference>
<proteinExistence type="predicted"/>
<gene>
    <name evidence="1" type="ORF">ACJDUG_00780</name>
</gene>
<protein>
    <submittedName>
        <fullName evidence="1">Uncharacterized protein</fullName>
    </submittedName>
</protein>
<dbReference type="EMBL" id="JBJHZZ010000001">
    <property type="protein sequence ID" value="MFL0245508.1"/>
    <property type="molecule type" value="Genomic_DNA"/>
</dbReference>
<name>A0ABW8SYG2_9CLOT</name>
<organism evidence="1 2">
    <name type="scientific">Candidatus Clostridium stratigraminis</name>
    <dbReference type="NCBI Taxonomy" id="3381661"/>
    <lineage>
        <taxon>Bacteria</taxon>
        <taxon>Bacillati</taxon>
        <taxon>Bacillota</taxon>
        <taxon>Clostridia</taxon>
        <taxon>Eubacteriales</taxon>
        <taxon>Clostridiaceae</taxon>
        <taxon>Clostridium</taxon>
    </lineage>
</organism>
<comment type="caution">
    <text evidence="1">The sequence shown here is derived from an EMBL/GenBank/DDBJ whole genome shotgun (WGS) entry which is preliminary data.</text>
</comment>
<evidence type="ECO:0000313" key="1">
    <source>
        <dbReference type="EMBL" id="MFL0245508.1"/>
    </source>
</evidence>
<dbReference type="Proteomes" id="UP001623591">
    <property type="component" value="Unassembled WGS sequence"/>
</dbReference>